<dbReference type="Proteomes" id="UP000265566">
    <property type="component" value="Chromosome 7"/>
</dbReference>
<dbReference type="PANTHER" id="PTHR31529">
    <property type="entry name" value="LOB DOMAIN CONTAINING PROTEIN"/>
    <property type="match status" value="1"/>
</dbReference>
<dbReference type="EMBL" id="PSQE01000007">
    <property type="protein sequence ID" value="RHN48178.1"/>
    <property type="molecule type" value="Genomic_DNA"/>
</dbReference>
<gene>
    <name evidence="5" type="primary">25499227</name>
    <name evidence="3" type="ordered locus">MTR_7g096530</name>
    <name evidence="4" type="ORF">MtrunA17_Chr7g0260971</name>
</gene>
<dbReference type="GO" id="GO:0045893">
    <property type="term" value="P:positive regulation of DNA-templated transcription"/>
    <property type="evidence" value="ECO:0000318"/>
    <property type="project" value="GO_Central"/>
</dbReference>
<feature type="domain" description="LOB" evidence="2">
    <location>
        <begin position="13"/>
        <end position="115"/>
    </location>
</feature>
<reference evidence="3 6" key="2">
    <citation type="journal article" date="2014" name="BMC Genomics">
        <title>An improved genome release (version Mt4.0) for the model legume Medicago truncatula.</title>
        <authorList>
            <person name="Tang H."/>
            <person name="Krishnakumar V."/>
            <person name="Bidwell S."/>
            <person name="Rosen B."/>
            <person name="Chan A."/>
            <person name="Zhou S."/>
            <person name="Gentzbittel L."/>
            <person name="Childs K.L."/>
            <person name="Yandell M."/>
            <person name="Gundlach H."/>
            <person name="Mayer K.F."/>
            <person name="Schwartz D.C."/>
            <person name="Town C.D."/>
        </authorList>
    </citation>
    <scope>GENOME REANNOTATION</scope>
    <source>
        <strain evidence="3">A17</strain>
        <strain evidence="5 6">cv. Jemalong A17</strain>
    </source>
</reference>
<evidence type="ECO:0000313" key="4">
    <source>
        <dbReference type="EMBL" id="RHN48178.1"/>
    </source>
</evidence>
<dbReference type="OrthoDB" id="1903788at2759"/>
<evidence type="ECO:0000259" key="2">
    <source>
        <dbReference type="PROSITE" id="PS50891"/>
    </source>
</evidence>
<dbReference type="GO" id="GO:0005634">
    <property type="term" value="C:nucleus"/>
    <property type="evidence" value="ECO:0000318"/>
    <property type="project" value="GO_Central"/>
</dbReference>
<dbReference type="SMR" id="A0A072U455"/>
<dbReference type="GO" id="GO:0009755">
    <property type="term" value="P:hormone-mediated signaling pathway"/>
    <property type="evidence" value="ECO:0000318"/>
    <property type="project" value="GO_Central"/>
</dbReference>
<name>A0A072U455_MEDTR</name>
<reference evidence="4" key="4">
    <citation type="journal article" date="2018" name="Nat. Plants">
        <title>Whole-genome landscape of Medicago truncatula symbiotic genes.</title>
        <authorList>
            <person name="Pecrix Y."/>
            <person name="Gamas P."/>
            <person name="Carrere S."/>
        </authorList>
    </citation>
    <scope>NUCLEOTIDE SEQUENCE</scope>
    <source>
        <tissue evidence="4">Leaves</tissue>
    </source>
</reference>
<dbReference type="STRING" id="3880.A0A072U455"/>
<evidence type="ECO:0000313" key="5">
    <source>
        <dbReference type="EnsemblPlants" id="KEH23888"/>
    </source>
</evidence>
<organism evidence="3 6">
    <name type="scientific">Medicago truncatula</name>
    <name type="common">Barrel medic</name>
    <name type="synonym">Medicago tribuloides</name>
    <dbReference type="NCBI Taxonomy" id="3880"/>
    <lineage>
        <taxon>Eukaryota</taxon>
        <taxon>Viridiplantae</taxon>
        <taxon>Streptophyta</taxon>
        <taxon>Embryophyta</taxon>
        <taxon>Tracheophyta</taxon>
        <taxon>Spermatophyta</taxon>
        <taxon>Magnoliopsida</taxon>
        <taxon>eudicotyledons</taxon>
        <taxon>Gunneridae</taxon>
        <taxon>Pentapetalae</taxon>
        <taxon>rosids</taxon>
        <taxon>fabids</taxon>
        <taxon>Fabales</taxon>
        <taxon>Fabaceae</taxon>
        <taxon>Papilionoideae</taxon>
        <taxon>50 kb inversion clade</taxon>
        <taxon>NPAAA clade</taxon>
        <taxon>Hologalegina</taxon>
        <taxon>IRL clade</taxon>
        <taxon>Trifolieae</taxon>
        <taxon>Medicago</taxon>
    </lineage>
</organism>
<evidence type="ECO:0000313" key="3">
    <source>
        <dbReference type="EMBL" id="KEH23888.1"/>
    </source>
</evidence>
<reference evidence="3 6" key="1">
    <citation type="journal article" date="2011" name="Nature">
        <title>The Medicago genome provides insight into the evolution of rhizobial symbioses.</title>
        <authorList>
            <person name="Young N.D."/>
            <person name="Debelle F."/>
            <person name="Oldroyd G.E."/>
            <person name="Geurts R."/>
            <person name="Cannon S.B."/>
            <person name="Udvardi M.K."/>
            <person name="Benedito V.A."/>
            <person name="Mayer K.F."/>
            <person name="Gouzy J."/>
            <person name="Schoof H."/>
            <person name="Van de Peer Y."/>
            <person name="Proost S."/>
            <person name="Cook D.R."/>
            <person name="Meyers B.C."/>
            <person name="Spannagl M."/>
            <person name="Cheung F."/>
            <person name="De Mita S."/>
            <person name="Krishnakumar V."/>
            <person name="Gundlach H."/>
            <person name="Zhou S."/>
            <person name="Mudge J."/>
            <person name="Bharti A.K."/>
            <person name="Murray J.D."/>
            <person name="Naoumkina M.A."/>
            <person name="Rosen B."/>
            <person name="Silverstein K.A."/>
            <person name="Tang H."/>
            <person name="Rombauts S."/>
            <person name="Zhao P.X."/>
            <person name="Zhou P."/>
            <person name="Barbe V."/>
            <person name="Bardou P."/>
            <person name="Bechner M."/>
            <person name="Bellec A."/>
            <person name="Berger A."/>
            <person name="Berges H."/>
            <person name="Bidwell S."/>
            <person name="Bisseling T."/>
            <person name="Choisne N."/>
            <person name="Couloux A."/>
            <person name="Denny R."/>
            <person name="Deshpande S."/>
            <person name="Dai X."/>
            <person name="Doyle J.J."/>
            <person name="Dudez A.M."/>
            <person name="Farmer A.D."/>
            <person name="Fouteau S."/>
            <person name="Franken C."/>
            <person name="Gibelin C."/>
            <person name="Gish J."/>
            <person name="Goldstein S."/>
            <person name="Gonzalez A.J."/>
            <person name="Green P.J."/>
            <person name="Hallab A."/>
            <person name="Hartog M."/>
            <person name="Hua A."/>
            <person name="Humphray S.J."/>
            <person name="Jeong D.H."/>
            <person name="Jing Y."/>
            <person name="Jocker A."/>
            <person name="Kenton S.M."/>
            <person name="Kim D.J."/>
            <person name="Klee K."/>
            <person name="Lai H."/>
            <person name="Lang C."/>
            <person name="Lin S."/>
            <person name="Macmil S.L."/>
            <person name="Magdelenat G."/>
            <person name="Matthews L."/>
            <person name="McCorrison J."/>
            <person name="Monaghan E.L."/>
            <person name="Mun J.H."/>
            <person name="Najar F.Z."/>
            <person name="Nicholson C."/>
            <person name="Noirot C."/>
            <person name="O'Bleness M."/>
            <person name="Paule C.R."/>
            <person name="Poulain J."/>
            <person name="Prion F."/>
            <person name="Qin B."/>
            <person name="Qu C."/>
            <person name="Retzel E.F."/>
            <person name="Riddle C."/>
            <person name="Sallet E."/>
            <person name="Samain S."/>
            <person name="Samson N."/>
            <person name="Sanders I."/>
            <person name="Saurat O."/>
            <person name="Scarpelli C."/>
            <person name="Schiex T."/>
            <person name="Segurens B."/>
            <person name="Severin A.J."/>
            <person name="Sherrier D.J."/>
            <person name="Shi R."/>
            <person name="Sims S."/>
            <person name="Singer S.R."/>
            <person name="Sinharoy S."/>
            <person name="Sterck L."/>
            <person name="Viollet A."/>
            <person name="Wang B.B."/>
            <person name="Wang K."/>
            <person name="Wang M."/>
            <person name="Wang X."/>
            <person name="Warfsmann J."/>
            <person name="Weissenbach J."/>
            <person name="White D.D."/>
            <person name="White J.D."/>
            <person name="Wiley G.B."/>
            <person name="Wincker P."/>
            <person name="Xing Y."/>
            <person name="Yang L."/>
            <person name="Yao Z."/>
            <person name="Ying F."/>
            <person name="Zhai J."/>
            <person name="Zhou L."/>
            <person name="Zuber A."/>
            <person name="Denarie J."/>
            <person name="Dixon R.A."/>
            <person name="May G.D."/>
            <person name="Schwartz D.C."/>
            <person name="Rogers J."/>
            <person name="Quetier F."/>
            <person name="Town C.D."/>
            <person name="Roe B.A."/>
        </authorList>
    </citation>
    <scope>NUCLEOTIDE SEQUENCE [LARGE SCALE GENOMIC DNA]</scope>
    <source>
        <strain evidence="3">A17</strain>
        <strain evidence="5 6">cv. Jemalong A17</strain>
    </source>
</reference>
<dbReference type="Proteomes" id="UP000002051">
    <property type="component" value="Unassembled WGS sequence"/>
</dbReference>
<dbReference type="EMBL" id="CM001223">
    <property type="protein sequence ID" value="KEH23888.1"/>
    <property type="molecule type" value="Genomic_DNA"/>
</dbReference>
<keyword evidence="6" id="KW-1185">Reference proteome</keyword>
<dbReference type="EnsemblPlants" id="KEH23888">
    <property type="protein sequence ID" value="KEH23888"/>
    <property type="gene ID" value="MTR_7g096530"/>
</dbReference>
<proteinExistence type="inferred from homology"/>
<dbReference type="HOGENOM" id="CLU_058353_3_4_1"/>
<evidence type="ECO:0000256" key="1">
    <source>
        <dbReference type="ARBA" id="ARBA00005474"/>
    </source>
</evidence>
<dbReference type="KEGG" id="mtr:25499227"/>
<dbReference type="Pfam" id="PF03195">
    <property type="entry name" value="LOB"/>
    <property type="match status" value="1"/>
</dbReference>
<accession>A0A072U455</accession>
<evidence type="ECO:0000313" key="6">
    <source>
        <dbReference type="Proteomes" id="UP000002051"/>
    </source>
</evidence>
<comment type="similarity">
    <text evidence="1">Belongs to the LOB domain-containing protein family.</text>
</comment>
<dbReference type="AlphaFoldDB" id="A0A072U455"/>
<dbReference type="PROSITE" id="PS50891">
    <property type="entry name" value="LOB"/>
    <property type="match status" value="1"/>
</dbReference>
<protein>
    <submittedName>
        <fullName evidence="3">LOB domain protein</fullName>
    </submittedName>
    <submittedName>
        <fullName evidence="4">Putative transcription factor AS2-LOB family</fullName>
    </submittedName>
</protein>
<reference evidence="5" key="3">
    <citation type="submission" date="2015-04" db="UniProtKB">
        <authorList>
            <consortium name="EnsemblPlants"/>
        </authorList>
    </citation>
    <scope>IDENTIFICATION</scope>
    <source>
        <strain evidence="5">cv. Jemalong A17</strain>
    </source>
</reference>
<dbReference type="PANTHER" id="PTHR31529:SF23">
    <property type="entry name" value="LOB DOMAIN-CONTAINING PROTEIN 16"/>
    <property type="match status" value="1"/>
</dbReference>
<sequence>MASSNGTSSGTGSPCGACKFLRRKCAPDCIFAPYFCSEQGPARFAAIHKVFGASNVSKLLLHIPAHERCEAVVTIAYEAQARIRDPVYGCVSHIFALQQQVACLQAQLMQVKSQLSHNIENNNQWIGNNNNVAATQAMNYPFCPTYMNPISPQSSLESSIDHSSSMNDGMMSMQDVQSSREDFSFQGCNNYKKRMPHNNNNDHDLGELQEIAIRMMRN</sequence>
<dbReference type="Gramene" id="rna42865">
    <property type="protein sequence ID" value="RHN48178.1"/>
    <property type="gene ID" value="gene42865"/>
</dbReference>
<dbReference type="InterPro" id="IPR004883">
    <property type="entry name" value="LOB"/>
</dbReference>